<reference evidence="4 5" key="1">
    <citation type="submission" date="2023-07" db="EMBL/GenBank/DDBJ databases">
        <title>Genomic Encyclopedia of Type Strains, Phase IV (KMG-IV): sequencing the most valuable type-strain genomes for metagenomic binning, comparative biology and taxonomic classification.</title>
        <authorList>
            <person name="Goeker M."/>
        </authorList>
    </citation>
    <scope>NUCLEOTIDE SEQUENCE [LARGE SCALE GENOMIC DNA]</scope>
    <source>
        <strain evidence="4 5">DSM 12751</strain>
    </source>
</reference>
<comment type="caution">
    <text evidence="4">The sequence shown here is derived from an EMBL/GenBank/DDBJ whole genome shotgun (WGS) entry which is preliminary data.</text>
</comment>
<comment type="similarity">
    <text evidence="1">Belongs to the C/M/P thioester hydrolase family.</text>
</comment>
<dbReference type="Pfam" id="PF08840">
    <property type="entry name" value="BAAT_C"/>
    <property type="match status" value="1"/>
</dbReference>
<feature type="domain" description="Acyl-CoA thioester hydrolase/bile acid-CoA amino acid N-acetyltransferase" evidence="2">
    <location>
        <begin position="17"/>
        <end position="137"/>
    </location>
</feature>
<accession>A0ABT9VZA4</accession>
<dbReference type="InterPro" id="IPR014940">
    <property type="entry name" value="BAAT_C"/>
</dbReference>
<dbReference type="SUPFAM" id="SSF53474">
    <property type="entry name" value="alpha/beta-Hydrolases"/>
    <property type="match status" value="1"/>
</dbReference>
<evidence type="ECO:0000259" key="3">
    <source>
        <dbReference type="Pfam" id="PF08840"/>
    </source>
</evidence>
<keyword evidence="5" id="KW-1185">Reference proteome</keyword>
<dbReference type="InterPro" id="IPR006862">
    <property type="entry name" value="Thio_Ohase/aa_AcTrfase"/>
</dbReference>
<dbReference type="InterPro" id="IPR016662">
    <property type="entry name" value="Acyl-CoA_thioEstase_long-chain"/>
</dbReference>
<proteinExistence type="inferred from homology"/>
<dbReference type="Gene3D" id="2.60.40.2240">
    <property type="entry name" value="Acyl-CoA thioester hydrolase/BAAT N-terminal domain"/>
    <property type="match status" value="1"/>
</dbReference>
<protein>
    <submittedName>
        <fullName evidence="4">Pimeloyl-ACP methyl ester carboxylesterase</fullName>
    </submittedName>
</protein>
<dbReference type="Proteomes" id="UP001235840">
    <property type="component" value="Unassembled WGS sequence"/>
</dbReference>
<evidence type="ECO:0000313" key="5">
    <source>
        <dbReference type="Proteomes" id="UP001235840"/>
    </source>
</evidence>
<dbReference type="InterPro" id="IPR029058">
    <property type="entry name" value="AB_hydrolase_fold"/>
</dbReference>
<dbReference type="PANTHER" id="PTHR10824:SF4">
    <property type="entry name" value="ACYL-COENZYME A THIOESTERASE 1-LIKE"/>
    <property type="match status" value="1"/>
</dbReference>
<name>A0ABT9VZA4_9BACI</name>
<dbReference type="Gene3D" id="3.40.50.1820">
    <property type="entry name" value="alpha/beta hydrolase"/>
    <property type="match status" value="1"/>
</dbReference>
<gene>
    <name evidence="4" type="ORF">J2S11_002105</name>
</gene>
<sequence length="426" mass="47706">MALKPNVQVTPLNSFIDEEVSIIITGCQPNEQVTLLATLKDENNNTFTSNAMFETDDQGHVDLSTTAPLKGTYSEVDSSGLFWSMQHESKRHGDYFTKSKADDLHIQLSLQINQTIVTTTTVTRFFKQNVSREEIRENGTVGVLYRPVREGSYPNVVLLAGSDGDRLEHSAALLASKGYNVFDLSYFNQEGVPKDLENIPLEYFYNSIQLLKQRTNSSEKVTLIGYSRGAELALLLASIYDEFNAVIAGAPSSYMTSGLRNTVYAPIPAWSFNGEALPYLKFRYSLKMMGSMFLNWVMKKPFSFLGIWNRSLSLTNDPEEFRIKVESIKAQVLLISGDRDQCWPSSEFAMPIKEKLPNTEHLQYKEAGHFLAYPYSLPNMPANINIHVGGGMIMDFGGSKEANAKAAKDTWLKILSFIEDVSSQSN</sequence>
<dbReference type="Pfam" id="PF04775">
    <property type="entry name" value="Bile_Hydr_Trans"/>
    <property type="match status" value="1"/>
</dbReference>
<evidence type="ECO:0000256" key="1">
    <source>
        <dbReference type="ARBA" id="ARBA00006538"/>
    </source>
</evidence>
<feature type="domain" description="BAAT/Acyl-CoA thioester hydrolase C-terminal" evidence="3">
    <location>
        <begin position="199"/>
        <end position="419"/>
    </location>
</feature>
<evidence type="ECO:0000259" key="2">
    <source>
        <dbReference type="Pfam" id="PF04775"/>
    </source>
</evidence>
<dbReference type="PANTHER" id="PTHR10824">
    <property type="entry name" value="ACYL-COENZYME A THIOESTERASE-RELATED"/>
    <property type="match status" value="1"/>
</dbReference>
<dbReference type="PIRSF" id="PIRSF016521">
    <property type="entry name" value="Acyl-CoA_hydro"/>
    <property type="match status" value="1"/>
</dbReference>
<dbReference type="EMBL" id="JAUSTY010000007">
    <property type="protein sequence ID" value="MDQ0166204.1"/>
    <property type="molecule type" value="Genomic_DNA"/>
</dbReference>
<organism evidence="4 5">
    <name type="scientific">Caldalkalibacillus horti</name>
    <dbReference type="NCBI Taxonomy" id="77523"/>
    <lineage>
        <taxon>Bacteria</taxon>
        <taxon>Bacillati</taxon>
        <taxon>Bacillota</taxon>
        <taxon>Bacilli</taxon>
        <taxon>Bacillales</taxon>
        <taxon>Bacillaceae</taxon>
        <taxon>Caldalkalibacillus</taxon>
    </lineage>
</organism>
<dbReference type="InterPro" id="IPR042490">
    <property type="entry name" value="Thio_Ohase/BAAT_N"/>
</dbReference>
<evidence type="ECO:0000313" key="4">
    <source>
        <dbReference type="EMBL" id="MDQ0166204.1"/>
    </source>
</evidence>
<dbReference type="RefSeq" id="WP_307394214.1">
    <property type="nucleotide sequence ID" value="NZ_BAAADK010000048.1"/>
</dbReference>